<dbReference type="Gene3D" id="1.20.120.940">
    <property type="entry name" value="Putative aromatic acid exporter, C-terminal domain"/>
    <property type="match status" value="1"/>
</dbReference>
<dbReference type="Proteomes" id="UP000487649">
    <property type="component" value="Unassembled WGS sequence"/>
</dbReference>
<evidence type="ECO:0000256" key="5">
    <source>
        <dbReference type="ARBA" id="ARBA00023136"/>
    </source>
</evidence>
<dbReference type="PANTHER" id="PTHR40064">
    <property type="entry name" value="MEMBRANE PROTEIN-RELATED"/>
    <property type="match status" value="1"/>
</dbReference>
<dbReference type="Pfam" id="PF06081">
    <property type="entry name" value="ArAE_1"/>
    <property type="match status" value="1"/>
</dbReference>
<comment type="subcellular location">
    <subcellularLocation>
        <location evidence="1">Cell membrane</location>
        <topology evidence="1">Multi-pass membrane protein</topology>
    </subcellularLocation>
</comment>
<gene>
    <name evidence="6" type="ORF">GMA92_06150</name>
</gene>
<evidence type="ECO:0000313" key="6">
    <source>
        <dbReference type="EMBL" id="MTK20997.1"/>
    </source>
</evidence>
<dbReference type="PANTHER" id="PTHR40064:SF1">
    <property type="entry name" value="MEMBRANE PROTEIN"/>
    <property type="match status" value="1"/>
</dbReference>
<proteinExistence type="predicted"/>
<dbReference type="AlphaFoldDB" id="A0A173SJ08"/>
<evidence type="ECO:0000256" key="3">
    <source>
        <dbReference type="ARBA" id="ARBA00022692"/>
    </source>
</evidence>
<dbReference type="GO" id="GO:0005886">
    <property type="term" value="C:plasma membrane"/>
    <property type="evidence" value="ECO:0007669"/>
    <property type="project" value="UniProtKB-SubCell"/>
</dbReference>
<dbReference type="OrthoDB" id="357521at2"/>
<dbReference type="RefSeq" id="WP_006785636.1">
    <property type="nucleotide sequence ID" value="NZ_CABJBH010000004.1"/>
</dbReference>
<protein>
    <submittedName>
        <fullName evidence="6">Aromatic acid exporter family protein</fullName>
    </submittedName>
</protein>
<evidence type="ECO:0000256" key="2">
    <source>
        <dbReference type="ARBA" id="ARBA00022475"/>
    </source>
</evidence>
<keyword evidence="2" id="KW-1003">Cell membrane</keyword>
<comment type="caution">
    <text evidence="6">The sequence shown here is derived from an EMBL/GenBank/DDBJ whole genome shotgun (WGS) entry which is preliminary data.</text>
</comment>
<dbReference type="InterPro" id="IPR038323">
    <property type="entry name" value="ArAE_1_C_sf"/>
</dbReference>
<dbReference type="GeneID" id="60059648"/>
<organism evidence="6 7">
    <name type="scientific">Turicibacter sanguinis</name>
    <dbReference type="NCBI Taxonomy" id="154288"/>
    <lineage>
        <taxon>Bacteria</taxon>
        <taxon>Bacillati</taxon>
        <taxon>Bacillota</taxon>
        <taxon>Erysipelotrichia</taxon>
        <taxon>Erysipelotrichales</taxon>
        <taxon>Turicibacteraceae</taxon>
        <taxon>Turicibacter</taxon>
    </lineage>
</organism>
<sequence>MRKKIGMRTIKTAVGATIAIILANFFGLKYALSAGVITILSVQNTKRKSVEIAWSRFNSTCLALMISGILFSLIGFNAFAFGLYLLIFIPLAVSYKLSDGIVMSSVLVTHLLGEGYISLSLIANEFFLVIIGAGIAILFNLYMPKMQPRIKEDQAKIEEQFRIVLLCLAGTTSSQSVAIDEEFLFQTLEEMLLKARDRAMLHKENYLLDEMTYYVQYMDMRFMQYQVLLSMRQTLGKVVMTVEQSSLIADLTEHIAFNLHEYNPAEDLIQMTQDVLTQCRNQELPKTREEFENRALLFQYLNDLQYLLEIKCHFVRNLTEQQRLKFGPQSL</sequence>
<keyword evidence="3" id="KW-0812">Transmembrane</keyword>
<evidence type="ECO:0000256" key="1">
    <source>
        <dbReference type="ARBA" id="ARBA00004651"/>
    </source>
</evidence>
<dbReference type="Pfam" id="PF11728">
    <property type="entry name" value="ArAE_1_C"/>
    <property type="match status" value="1"/>
</dbReference>
<dbReference type="InterPro" id="IPR021062">
    <property type="entry name" value="ArAE_1_C"/>
</dbReference>
<evidence type="ECO:0000313" key="7">
    <source>
        <dbReference type="Proteomes" id="UP000487649"/>
    </source>
</evidence>
<reference evidence="6 7" key="1">
    <citation type="journal article" date="2019" name="Nat. Med.">
        <title>A library of human gut bacterial isolates paired with longitudinal multiomics data enables mechanistic microbiome research.</title>
        <authorList>
            <person name="Poyet M."/>
            <person name="Groussin M."/>
            <person name="Gibbons S.M."/>
            <person name="Avila-Pacheco J."/>
            <person name="Jiang X."/>
            <person name="Kearney S.M."/>
            <person name="Perrotta A.R."/>
            <person name="Berdy B."/>
            <person name="Zhao S."/>
            <person name="Lieberman T.D."/>
            <person name="Swanson P.K."/>
            <person name="Smith M."/>
            <person name="Roesemann S."/>
            <person name="Alexander J.E."/>
            <person name="Rich S.A."/>
            <person name="Livny J."/>
            <person name="Vlamakis H."/>
            <person name="Clish C."/>
            <person name="Bullock K."/>
            <person name="Deik A."/>
            <person name="Scott J."/>
            <person name="Pierce K.A."/>
            <person name="Xavier R.J."/>
            <person name="Alm E.J."/>
        </authorList>
    </citation>
    <scope>NUCLEOTIDE SEQUENCE [LARGE SCALE GENOMIC DNA]</scope>
    <source>
        <strain evidence="6 7">BIOML-A198</strain>
    </source>
</reference>
<evidence type="ECO:0000256" key="4">
    <source>
        <dbReference type="ARBA" id="ARBA00022989"/>
    </source>
</evidence>
<dbReference type="EMBL" id="WMQE01000010">
    <property type="protein sequence ID" value="MTK20997.1"/>
    <property type="molecule type" value="Genomic_DNA"/>
</dbReference>
<accession>A0A173SJ08</accession>
<name>A0A173SJ08_9FIRM</name>
<keyword evidence="5" id="KW-0472">Membrane</keyword>
<dbReference type="InterPro" id="IPR010343">
    <property type="entry name" value="ArAE_1"/>
</dbReference>
<keyword evidence="4" id="KW-1133">Transmembrane helix</keyword>
<dbReference type="InterPro" id="IPR052984">
    <property type="entry name" value="UPF0421"/>
</dbReference>